<keyword evidence="2" id="KW-1185">Reference proteome</keyword>
<proteinExistence type="predicted"/>
<comment type="caution">
    <text evidence="1">The sequence shown here is derived from an EMBL/GenBank/DDBJ whole genome shotgun (WGS) entry which is preliminary data.</text>
</comment>
<reference evidence="1 2" key="1">
    <citation type="submission" date="2024-11" db="EMBL/GenBank/DDBJ databases">
        <title>Adaptive evolution of stress response genes in parasites aligns with host niche diversity.</title>
        <authorList>
            <person name="Hahn C."/>
            <person name="Resl P."/>
        </authorList>
    </citation>
    <scope>NUCLEOTIDE SEQUENCE [LARGE SCALE GENOMIC DNA]</scope>
    <source>
        <strain evidence="1">EGGRZ-B1_66</strain>
        <tissue evidence="1">Body</tissue>
    </source>
</reference>
<organism evidence="1 2">
    <name type="scientific">Cichlidogyrus casuarinus</name>
    <dbReference type="NCBI Taxonomy" id="1844966"/>
    <lineage>
        <taxon>Eukaryota</taxon>
        <taxon>Metazoa</taxon>
        <taxon>Spiralia</taxon>
        <taxon>Lophotrochozoa</taxon>
        <taxon>Platyhelminthes</taxon>
        <taxon>Monogenea</taxon>
        <taxon>Monopisthocotylea</taxon>
        <taxon>Dactylogyridea</taxon>
        <taxon>Ancyrocephalidae</taxon>
        <taxon>Cichlidogyrus</taxon>
    </lineage>
</organism>
<gene>
    <name evidence="1" type="ORF">Ciccas_012113</name>
</gene>
<evidence type="ECO:0000313" key="1">
    <source>
        <dbReference type="EMBL" id="KAL3309341.1"/>
    </source>
</evidence>
<dbReference type="AlphaFoldDB" id="A0ABD2PSD3"/>
<evidence type="ECO:0000313" key="2">
    <source>
        <dbReference type="Proteomes" id="UP001626550"/>
    </source>
</evidence>
<sequence>MNEQKLICPERSTFASCQLAEPEEFEFCMSAWKSENWFENGPEEEKPPEVTEQSSLEVIEYLQQDLNRCRLEYPSRVVLDPDNPCPIQIKVSGQWLNGPVKIYHLTSVTLYKRLNNSQQHFLEANCEGMVIFDEHGISRKLQLPLVNCGIYLIDVQVDEVTRLPRERLVT</sequence>
<dbReference type="EMBL" id="JBJKFK010004032">
    <property type="protein sequence ID" value="KAL3309341.1"/>
    <property type="molecule type" value="Genomic_DNA"/>
</dbReference>
<protein>
    <submittedName>
        <fullName evidence="1">Uncharacterized protein</fullName>
    </submittedName>
</protein>
<accession>A0ABD2PSD3</accession>
<dbReference type="Proteomes" id="UP001626550">
    <property type="component" value="Unassembled WGS sequence"/>
</dbReference>
<name>A0ABD2PSD3_9PLAT</name>